<dbReference type="InterPro" id="IPR027417">
    <property type="entry name" value="P-loop_NTPase"/>
</dbReference>
<evidence type="ECO:0000256" key="3">
    <source>
        <dbReference type="ARBA" id="ARBA00022840"/>
    </source>
</evidence>
<evidence type="ECO:0000313" key="6">
    <source>
        <dbReference type="Proteomes" id="UP000572528"/>
    </source>
</evidence>
<evidence type="ECO:0000313" key="5">
    <source>
        <dbReference type="EMBL" id="NYS68054.1"/>
    </source>
</evidence>
<dbReference type="PROSITE" id="PS00211">
    <property type="entry name" value="ABC_TRANSPORTER_1"/>
    <property type="match status" value="1"/>
</dbReference>
<dbReference type="PANTHER" id="PTHR42939:SF1">
    <property type="entry name" value="ABC TRANSPORTER ATP-BINDING PROTEIN ALBC-RELATED"/>
    <property type="match status" value="1"/>
</dbReference>
<reference evidence="5 6" key="1">
    <citation type="submission" date="2020-07" db="EMBL/GenBank/DDBJ databases">
        <title>MOT database genomes.</title>
        <authorList>
            <person name="Joseph S."/>
            <person name="Aduse-Opoku J."/>
            <person name="Hashim A."/>
            <person name="Wade W."/>
            <person name="Curtis M."/>
        </authorList>
    </citation>
    <scope>NUCLEOTIDE SEQUENCE [LARGE SCALE GENOMIC DNA]</scope>
    <source>
        <strain evidence="5 6">WMus004</strain>
    </source>
</reference>
<sequence>MKAVIETRGLRKSFGKVHAVRGIDLTVERGSIYGLIGPNGAGKSTTLRMLVDIIRPDDGTVSVLGEAPRSSKPELRRRIGYLPGEIKLTERIPAESVLEHFASISGPVTSGTIQELAERLELDLHRPVRTLSKGNRQKLGLIQAFMHHPELLILDEPTSGLDPLMQREFLSMIREAQENGQTVLLSSHILGEIQHTADAAAVLAHGTIVAEGEIASLRLSGSSRLRSVLEGSDAQRVQAELQEIAHLTDLAVREVGDQLIQVSGLLRGEPDSAVKILARHTIRELTLEEPDLEGSVLELYENAETLS</sequence>
<dbReference type="AlphaFoldDB" id="A0A853EFV8"/>
<evidence type="ECO:0000256" key="2">
    <source>
        <dbReference type="ARBA" id="ARBA00022741"/>
    </source>
</evidence>
<accession>A0A853EFV8</accession>
<name>A0A853EFV8_9ACTO</name>
<dbReference type="SMART" id="SM00382">
    <property type="entry name" value="AAA"/>
    <property type="match status" value="1"/>
</dbReference>
<feature type="domain" description="ABC transporter" evidence="4">
    <location>
        <begin position="5"/>
        <end position="230"/>
    </location>
</feature>
<dbReference type="PANTHER" id="PTHR42939">
    <property type="entry name" value="ABC TRANSPORTER ATP-BINDING PROTEIN ALBC-RELATED"/>
    <property type="match status" value="1"/>
</dbReference>
<dbReference type="Proteomes" id="UP000572528">
    <property type="component" value="Unassembled WGS sequence"/>
</dbReference>
<dbReference type="PROSITE" id="PS50893">
    <property type="entry name" value="ABC_TRANSPORTER_2"/>
    <property type="match status" value="1"/>
</dbReference>
<dbReference type="SUPFAM" id="SSF52540">
    <property type="entry name" value="P-loop containing nucleoside triphosphate hydrolases"/>
    <property type="match status" value="1"/>
</dbReference>
<dbReference type="InterPro" id="IPR051782">
    <property type="entry name" value="ABC_Transporter_VariousFunc"/>
</dbReference>
<dbReference type="Gene3D" id="3.40.50.300">
    <property type="entry name" value="P-loop containing nucleotide triphosphate hydrolases"/>
    <property type="match status" value="1"/>
</dbReference>
<dbReference type="InterPro" id="IPR017871">
    <property type="entry name" value="ABC_transporter-like_CS"/>
</dbReference>
<evidence type="ECO:0000256" key="1">
    <source>
        <dbReference type="ARBA" id="ARBA00022448"/>
    </source>
</evidence>
<dbReference type="GO" id="GO:0005524">
    <property type="term" value="F:ATP binding"/>
    <property type="evidence" value="ECO:0007669"/>
    <property type="project" value="UniProtKB-KW"/>
</dbReference>
<evidence type="ECO:0000259" key="4">
    <source>
        <dbReference type="PROSITE" id="PS50893"/>
    </source>
</evidence>
<dbReference type="InterPro" id="IPR003593">
    <property type="entry name" value="AAA+_ATPase"/>
</dbReference>
<keyword evidence="2" id="KW-0547">Nucleotide-binding</keyword>
<proteinExistence type="predicted"/>
<keyword evidence="1" id="KW-0813">Transport</keyword>
<comment type="caution">
    <text evidence="5">The sequence shown here is derived from an EMBL/GenBank/DDBJ whole genome shotgun (WGS) entry which is preliminary data.</text>
</comment>
<dbReference type="GO" id="GO:0016887">
    <property type="term" value="F:ATP hydrolysis activity"/>
    <property type="evidence" value="ECO:0007669"/>
    <property type="project" value="InterPro"/>
</dbReference>
<organism evidence="5 6">
    <name type="scientific">Actinomyces bowdenii</name>
    <dbReference type="NCBI Taxonomy" id="131109"/>
    <lineage>
        <taxon>Bacteria</taxon>
        <taxon>Bacillati</taxon>
        <taxon>Actinomycetota</taxon>
        <taxon>Actinomycetes</taxon>
        <taxon>Actinomycetales</taxon>
        <taxon>Actinomycetaceae</taxon>
        <taxon>Actinomyces</taxon>
    </lineage>
</organism>
<dbReference type="EMBL" id="JACBXV010000003">
    <property type="protein sequence ID" value="NYS68054.1"/>
    <property type="molecule type" value="Genomic_DNA"/>
</dbReference>
<dbReference type="CDD" id="cd03230">
    <property type="entry name" value="ABC_DR_subfamily_A"/>
    <property type="match status" value="1"/>
</dbReference>
<dbReference type="RefSeq" id="WP_179899403.1">
    <property type="nucleotide sequence ID" value="NZ_JACBXV010000003.1"/>
</dbReference>
<protein>
    <submittedName>
        <fullName evidence="5">ABC transporter ATP-binding protein</fullName>
    </submittedName>
</protein>
<gene>
    <name evidence="5" type="ORF">HZZ05_00600</name>
</gene>
<keyword evidence="3 5" id="KW-0067">ATP-binding</keyword>
<dbReference type="Pfam" id="PF00005">
    <property type="entry name" value="ABC_tran"/>
    <property type="match status" value="1"/>
</dbReference>
<dbReference type="InterPro" id="IPR003439">
    <property type="entry name" value="ABC_transporter-like_ATP-bd"/>
</dbReference>